<dbReference type="InterPro" id="IPR043129">
    <property type="entry name" value="ATPase_NBD"/>
</dbReference>
<dbReference type="Gene3D" id="3.30.420.40">
    <property type="match status" value="2"/>
</dbReference>
<comment type="caution">
    <text evidence="2">The sequence shown here is derived from an EMBL/GenBank/DDBJ whole genome shotgun (WGS) entry which is preliminary data.</text>
</comment>
<name>A0ABT9CC53_9BACL</name>
<proteinExistence type="inferred from homology"/>
<dbReference type="PANTHER" id="PTHR18964:SF149">
    <property type="entry name" value="BIFUNCTIONAL UDP-N-ACETYLGLUCOSAMINE 2-EPIMERASE_N-ACETYLMANNOSAMINE KINASE"/>
    <property type="match status" value="1"/>
</dbReference>
<sequence>MNKHVQVIGIDLGGTSIKGIVADETGRILLQTRRPAEAARGREAILEQLGQLLAGLLEQAPCAAAIGAASAGRINSESGEVVYATDNLPGWQGLQLRDWIEQRWGLPAAVDNDANAALLGEAWSGAGRGLQDVVMLTLGTGVGGANLMQGRLLRGARWSGGEWGHCVLVPGGTRCNCGRRGCAEQYVSGTALSRLAREAGAPAEGRALFEAASRGEPAAAAVLGQYADALALLIGNIEVSLNPEVVILGGGVADSAPLWWRALEQALARARVAQPVRPAQLGNGAGSLGAAWLALERQQTVPVLADEKQYGSEAGAAAAD</sequence>
<evidence type="ECO:0000313" key="2">
    <source>
        <dbReference type="EMBL" id="MDO7906844.1"/>
    </source>
</evidence>
<dbReference type="SUPFAM" id="SSF53067">
    <property type="entry name" value="Actin-like ATPase domain"/>
    <property type="match status" value="1"/>
</dbReference>
<dbReference type="Proteomes" id="UP001240171">
    <property type="component" value="Unassembled WGS sequence"/>
</dbReference>
<dbReference type="RefSeq" id="WP_305024032.1">
    <property type="nucleotide sequence ID" value="NZ_JAUQTB010000004.1"/>
</dbReference>
<keyword evidence="3" id="KW-1185">Reference proteome</keyword>
<evidence type="ECO:0000256" key="1">
    <source>
        <dbReference type="ARBA" id="ARBA00006479"/>
    </source>
</evidence>
<dbReference type="InterPro" id="IPR000600">
    <property type="entry name" value="ROK"/>
</dbReference>
<organism evidence="2 3">
    <name type="scientific">Paenibacillus lacisoli</name>
    <dbReference type="NCBI Taxonomy" id="3064525"/>
    <lineage>
        <taxon>Bacteria</taxon>
        <taxon>Bacillati</taxon>
        <taxon>Bacillota</taxon>
        <taxon>Bacilli</taxon>
        <taxon>Bacillales</taxon>
        <taxon>Paenibacillaceae</taxon>
        <taxon>Paenibacillus</taxon>
    </lineage>
</organism>
<gene>
    <name evidence="2" type="ORF">Q5741_10445</name>
</gene>
<dbReference type="Pfam" id="PF00480">
    <property type="entry name" value="ROK"/>
    <property type="match status" value="1"/>
</dbReference>
<reference evidence="2 3" key="1">
    <citation type="submission" date="2023-07" db="EMBL/GenBank/DDBJ databases">
        <title>Paenibacillus sp. JX-17 nov. isolated from soil.</title>
        <authorList>
            <person name="Wan Y."/>
            <person name="Liu B."/>
        </authorList>
    </citation>
    <scope>NUCLEOTIDE SEQUENCE [LARGE SCALE GENOMIC DNA]</scope>
    <source>
        <strain evidence="2 3">JX-17</strain>
    </source>
</reference>
<dbReference type="CDD" id="cd24068">
    <property type="entry name" value="ASKHA_NBD_ROK_FnNanK-like"/>
    <property type="match status" value="1"/>
</dbReference>
<comment type="similarity">
    <text evidence="1">Belongs to the ROK (NagC/XylR) family.</text>
</comment>
<dbReference type="EMBL" id="JAUQTB010000004">
    <property type="protein sequence ID" value="MDO7906844.1"/>
    <property type="molecule type" value="Genomic_DNA"/>
</dbReference>
<accession>A0ABT9CC53</accession>
<protein>
    <submittedName>
        <fullName evidence="2">ROK family protein</fullName>
    </submittedName>
</protein>
<evidence type="ECO:0000313" key="3">
    <source>
        <dbReference type="Proteomes" id="UP001240171"/>
    </source>
</evidence>
<dbReference type="PANTHER" id="PTHR18964">
    <property type="entry name" value="ROK (REPRESSOR, ORF, KINASE) FAMILY"/>
    <property type="match status" value="1"/>
</dbReference>